<name>A0A9X1III9_9PROT</name>
<accession>A0A9X1III9</accession>
<reference evidence="2" key="1">
    <citation type="submission" date="2021-10" db="EMBL/GenBank/DDBJ databases">
        <title>Roseicella aerolatum sp. nov., isolated from aerosols of e-waste dismantling site.</title>
        <authorList>
            <person name="Qin T."/>
        </authorList>
    </citation>
    <scope>NUCLEOTIDE SEQUENCE</scope>
    <source>
        <strain evidence="2">GB24</strain>
    </source>
</reference>
<dbReference type="InterPro" id="IPR003777">
    <property type="entry name" value="XdhC_CoxI"/>
</dbReference>
<evidence type="ECO:0000313" key="2">
    <source>
        <dbReference type="EMBL" id="MCB4825267.1"/>
    </source>
</evidence>
<proteinExistence type="predicted"/>
<sequence length="114" mass="11628">MSEPVSRTHSHDDDVLATAADWRAAGETVALATVVETWGSSPRPAGSRLAVSASGKLAGSVSGGCIEGAVADAAKETMQTGAPQLLDFGISDERAWEVGLACGGKLKVFVEKLS</sequence>
<dbReference type="EMBL" id="JAJAQI010000076">
    <property type="protein sequence ID" value="MCB4825267.1"/>
    <property type="molecule type" value="Genomic_DNA"/>
</dbReference>
<dbReference type="Proteomes" id="UP001139311">
    <property type="component" value="Unassembled WGS sequence"/>
</dbReference>
<dbReference type="PANTHER" id="PTHR30388">
    <property type="entry name" value="ALDEHYDE OXIDOREDUCTASE MOLYBDENUM COFACTOR ASSEMBLY PROTEIN"/>
    <property type="match status" value="1"/>
</dbReference>
<protein>
    <submittedName>
        <fullName evidence="2">XdhC family protein</fullName>
    </submittedName>
</protein>
<feature type="domain" description="XdhC- CoxI" evidence="1">
    <location>
        <begin position="22"/>
        <end position="89"/>
    </location>
</feature>
<comment type="caution">
    <text evidence="2">The sequence shown here is derived from an EMBL/GenBank/DDBJ whole genome shotgun (WGS) entry which is preliminary data.</text>
</comment>
<evidence type="ECO:0000259" key="1">
    <source>
        <dbReference type="Pfam" id="PF02625"/>
    </source>
</evidence>
<organism evidence="2 3">
    <name type="scientific">Roseicella aerolata</name>
    <dbReference type="NCBI Taxonomy" id="2883479"/>
    <lineage>
        <taxon>Bacteria</taxon>
        <taxon>Pseudomonadati</taxon>
        <taxon>Pseudomonadota</taxon>
        <taxon>Alphaproteobacteria</taxon>
        <taxon>Acetobacterales</taxon>
        <taxon>Roseomonadaceae</taxon>
        <taxon>Roseicella</taxon>
    </lineage>
</organism>
<dbReference type="Pfam" id="PF02625">
    <property type="entry name" value="XdhC_CoxI"/>
    <property type="match status" value="1"/>
</dbReference>
<gene>
    <name evidence="2" type="ORF">LHA35_26465</name>
</gene>
<dbReference type="PANTHER" id="PTHR30388:SF4">
    <property type="entry name" value="MOLYBDENUM COFACTOR INSERTION CHAPERONE PAOD"/>
    <property type="match status" value="1"/>
</dbReference>
<dbReference type="InterPro" id="IPR052698">
    <property type="entry name" value="MoCofactor_Util/Proc"/>
</dbReference>
<dbReference type="RefSeq" id="WP_226614050.1">
    <property type="nucleotide sequence ID" value="NZ_JAJAQI010000076.1"/>
</dbReference>
<evidence type="ECO:0000313" key="3">
    <source>
        <dbReference type="Proteomes" id="UP001139311"/>
    </source>
</evidence>
<dbReference type="AlphaFoldDB" id="A0A9X1III9"/>
<keyword evidence="3" id="KW-1185">Reference proteome</keyword>